<organism evidence="3 4">
    <name type="scientific">Chryseosolibacter histidini</name>
    <dbReference type="NCBI Taxonomy" id="2782349"/>
    <lineage>
        <taxon>Bacteria</taxon>
        <taxon>Pseudomonadati</taxon>
        <taxon>Bacteroidota</taxon>
        <taxon>Cytophagia</taxon>
        <taxon>Cytophagales</taxon>
        <taxon>Chryseotaleaceae</taxon>
        <taxon>Chryseosolibacter</taxon>
    </lineage>
</organism>
<accession>A0AAP2DRZ2</accession>
<keyword evidence="1" id="KW-1133">Transmembrane helix</keyword>
<dbReference type="Proteomes" id="UP001319200">
    <property type="component" value="Unassembled WGS sequence"/>
</dbReference>
<dbReference type="InterPro" id="IPR010559">
    <property type="entry name" value="Sig_transdc_His_kin_internal"/>
</dbReference>
<dbReference type="Pfam" id="PF06580">
    <property type="entry name" value="His_kinase"/>
    <property type="match status" value="1"/>
</dbReference>
<keyword evidence="4" id="KW-1185">Reference proteome</keyword>
<protein>
    <submittedName>
        <fullName evidence="3">Histidine kinase</fullName>
    </submittedName>
</protein>
<keyword evidence="3" id="KW-0418">Kinase</keyword>
<dbReference type="PANTHER" id="PTHR34220:SF7">
    <property type="entry name" value="SENSOR HISTIDINE KINASE YPDA"/>
    <property type="match status" value="1"/>
</dbReference>
<dbReference type="GO" id="GO:0000155">
    <property type="term" value="F:phosphorelay sensor kinase activity"/>
    <property type="evidence" value="ECO:0007669"/>
    <property type="project" value="InterPro"/>
</dbReference>
<keyword evidence="1" id="KW-0472">Membrane</keyword>
<dbReference type="EMBL" id="JAHESF010000069">
    <property type="protein sequence ID" value="MBT1701388.1"/>
    <property type="molecule type" value="Genomic_DNA"/>
</dbReference>
<reference evidence="3 4" key="1">
    <citation type="submission" date="2021-05" db="EMBL/GenBank/DDBJ databases">
        <title>A Polyphasic approach of four new species of the genus Ohtaekwangia: Ohtaekwangia histidinii sp. nov., Ohtaekwangia cretensis sp. nov., Ohtaekwangia indiensis sp. nov., Ohtaekwangia reichenbachii sp. nov. from diverse environment.</title>
        <authorList>
            <person name="Octaviana S."/>
        </authorList>
    </citation>
    <scope>NUCLEOTIDE SEQUENCE [LARGE SCALE GENOMIC DNA]</scope>
    <source>
        <strain evidence="3 4">PWU4</strain>
    </source>
</reference>
<evidence type="ECO:0000313" key="3">
    <source>
        <dbReference type="EMBL" id="MBT1701388.1"/>
    </source>
</evidence>
<dbReference type="GO" id="GO:0016020">
    <property type="term" value="C:membrane"/>
    <property type="evidence" value="ECO:0007669"/>
    <property type="project" value="InterPro"/>
</dbReference>
<feature type="domain" description="Signal transduction histidine kinase internal region" evidence="2">
    <location>
        <begin position="157"/>
        <end position="235"/>
    </location>
</feature>
<dbReference type="InterPro" id="IPR050640">
    <property type="entry name" value="Bact_2-comp_sensor_kinase"/>
</dbReference>
<dbReference type="InterPro" id="IPR036890">
    <property type="entry name" value="HATPase_C_sf"/>
</dbReference>
<evidence type="ECO:0000256" key="1">
    <source>
        <dbReference type="SAM" id="Phobius"/>
    </source>
</evidence>
<feature type="transmembrane region" description="Helical" evidence="1">
    <location>
        <begin position="115"/>
        <end position="138"/>
    </location>
</feature>
<gene>
    <name evidence="3" type="ORF">KK083_31130</name>
</gene>
<keyword evidence="3" id="KW-0808">Transferase</keyword>
<keyword evidence="1" id="KW-0812">Transmembrane</keyword>
<feature type="transmembrane region" description="Helical" evidence="1">
    <location>
        <begin position="20"/>
        <end position="38"/>
    </location>
</feature>
<name>A0AAP2DRZ2_9BACT</name>
<proteinExistence type="predicted"/>
<dbReference type="Gene3D" id="3.30.565.10">
    <property type="entry name" value="Histidine kinase-like ATPase, C-terminal domain"/>
    <property type="match status" value="1"/>
</dbReference>
<evidence type="ECO:0000259" key="2">
    <source>
        <dbReference type="Pfam" id="PF06580"/>
    </source>
</evidence>
<feature type="transmembrane region" description="Helical" evidence="1">
    <location>
        <begin position="79"/>
        <end position="103"/>
    </location>
</feature>
<evidence type="ECO:0000313" key="4">
    <source>
        <dbReference type="Proteomes" id="UP001319200"/>
    </source>
</evidence>
<comment type="caution">
    <text evidence="3">The sequence shown here is derived from an EMBL/GenBank/DDBJ whole genome shotgun (WGS) entry which is preliminary data.</text>
</comment>
<sequence length="344" mass="39884">MQEHKPSLWRRLYRYKMHHVVLWIVYFIFWIFIYKDYYNSLFSVAGVTGIYFIFSATAFYVTVYYLLPRYLYNSRYVMFFVLFLLLLLVCSSGLTTTLYIIFSRYSPEAVANLKVFFSIALASIGTMVGVLAAIKLVVEKIRSEQVARQLEKEHLASELQYLKAQVNPHFLFNAINSVYFLIRKNPDHAAETLIKLSDLLRYQLYDCADDKIAVEKEIDYLKNFIALEKIRKGEKVKVKFEQEGTLSGFEIAPFLLIPFFENAFKYVSNFSTQENSIDITLKREDDQFSATIVNTTDNVINNGVGGIGLRNVKRRLELLYPGKHRLEIADKAGRYSVNLSLTIA</sequence>
<dbReference type="AlphaFoldDB" id="A0AAP2DRZ2"/>
<feature type="transmembrane region" description="Helical" evidence="1">
    <location>
        <begin position="44"/>
        <end position="67"/>
    </location>
</feature>
<dbReference type="PANTHER" id="PTHR34220">
    <property type="entry name" value="SENSOR HISTIDINE KINASE YPDA"/>
    <property type="match status" value="1"/>
</dbReference>
<dbReference type="RefSeq" id="WP_254170070.1">
    <property type="nucleotide sequence ID" value="NZ_JAHESF010000069.1"/>
</dbReference>